<comment type="caution">
    <text evidence="3">The sequence shown here is derived from an EMBL/GenBank/DDBJ whole genome shotgun (WGS) entry which is preliminary data.</text>
</comment>
<reference evidence="3" key="1">
    <citation type="journal article" date="2023" name="Mol. Phylogenet. Evol.">
        <title>Genome-scale phylogeny and comparative genomics of the fungal order Sordariales.</title>
        <authorList>
            <person name="Hensen N."/>
            <person name="Bonometti L."/>
            <person name="Westerberg I."/>
            <person name="Brannstrom I.O."/>
            <person name="Guillou S."/>
            <person name="Cros-Aarteil S."/>
            <person name="Calhoun S."/>
            <person name="Haridas S."/>
            <person name="Kuo A."/>
            <person name="Mondo S."/>
            <person name="Pangilinan J."/>
            <person name="Riley R."/>
            <person name="LaButti K."/>
            <person name="Andreopoulos B."/>
            <person name="Lipzen A."/>
            <person name="Chen C."/>
            <person name="Yan M."/>
            <person name="Daum C."/>
            <person name="Ng V."/>
            <person name="Clum A."/>
            <person name="Steindorff A."/>
            <person name="Ohm R.A."/>
            <person name="Martin F."/>
            <person name="Silar P."/>
            <person name="Natvig D.O."/>
            <person name="Lalanne C."/>
            <person name="Gautier V."/>
            <person name="Ament-Velasquez S.L."/>
            <person name="Kruys A."/>
            <person name="Hutchinson M.I."/>
            <person name="Powell A.J."/>
            <person name="Barry K."/>
            <person name="Miller A.N."/>
            <person name="Grigoriev I.V."/>
            <person name="Debuchy R."/>
            <person name="Gladieux P."/>
            <person name="Hiltunen Thoren M."/>
            <person name="Johannesson H."/>
        </authorList>
    </citation>
    <scope>NUCLEOTIDE SEQUENCE</scope>
    <source>
        <strain evidence="3">CBS 118394</strain>
    </source>
</reference>
<keyword evidence="2" id="KW-0472">Membrane</keyword>
<organism evidence="3 4">
    <name type="scientific">Apodospora peruviana</name>
    <dbReference type="NCBI Taxonomy" id="516989"/>
    <lineage>
        <taxon>Eukaryota</taxon>
        <taxon>Fungi</taxon>
        <taxon>Dikarya</taxon>
        <taxon>Ascomycota</taxon>
        <taxon>Pezizomycotina</taxon>
        <taxon>Sordariomycetes</taxon>
        <taxon>Sordariomycetidae</taxon>
        <taxon>Sordariales</taxon>
        <taxon>Lasiosphaeriaceae</taxon>
        <taxon>Apodospora</taxon>
    </lineage>
</organism>
<feature type="compositionally biased region" description="Polar residues" evidence="1">
    <location>
        <begin position="349"/>
        <end position="383"/>
    </location>
</feature>
<accession>A0AAE0I4M6</accession>
<proteinExistence type="predicted"/>
<dbReference type="EMBL" id="JAUEDM010000004">
    <property type="protein sequence ID" value="KAK3318117.1"/>
    <property type="molecule type" value="Genomic_DNA"/>
</dbReference>
<evidence type="ECO:0000313" key="4">
    <source>
        <dbReference type="Proteomes" id="UP001283341"/>
    </source>
</evidence>
<name>A0AAE0I4M6_9PEZI</name>
<keyword evidence="2" id="KW-0812">Transmembrane</keyword>
<evidence type="ECO:0000256" key="1">
    <source>
        <dbReference type="SAM" id="MobiDB-lite"/>
    </source>
</evidence>
<feature type="region of interest" description="Disordered" evidence="1">
    <location>
        <begin position="214"/>
        <end position="234"/>
    </location>
</feature>
<gene>
    <name evidence="3" type="ORF">B0H66DRAFT_532629</name>
</gene>
<feature type="region of interest" description="Disordered" evidence="1">
    <location>
        <begin position="349"/>
        <end position="387"/>
    </location>
</feature>
<keyword evidence="4" id="KW-1185">Reference proteome</keyword>
<dbReference type="Proteomes" id="UP001283341">
    <property type="component" value="Unassembled WGS sequence"/>
</dbReference>
<feature type="region of interest" description="Disordered" evidence="1">
    <location>
        <begin position="308"/>
        <end position="332"/>
    </location>
</feature>
<reference evidence="3" key="2">
    <citation type="submission" date="2023-06" db="EMBL/GenBank/DDBJ databases">
        <authorList>
            <consortium name="Lawrence Berkeley National Laboratory"/>
            <person name="Haridas S."/>
            <person name="Hensen N."/>
            <person name="Bonometti L."/>
            <person name="Westerberg I."/>
            <person name="Brannstrom I.O."/>
            <person name="Guillou S."/>
            <person name="Cros-Aarteil S."/>
            <person name="Calhoun S."/>
            <person name="Kuo A."/>
            <person name="Mondo S."/>
            <person name="Pangilinan J."/>
            <person name="Riley R."/>
            <person name="Labutti K."/>
            <person name="Andreopoulos B."/>
            <person name="Lipzen A."/>
            <person name="Chen C."/>
            <person name="Yanf M."/>
            <person name="Daum C."/>
            <person name="Ng V."/>
            <person name="Clum A."/>
            <person name="Steindorff A."/>
            <person name="Ohm R."/>
            <person name="Martin F."/>
            <person name="Silar P."/>
            <person name="Natvig D."/>
            <person name="Lalanne C."/>
            <person name="Gautier V."/>
            <person name="Ament-Velasquez S.L."/>
            <person name="Kruys A."/>
            <person name="Hutchinson M.I."/>
            <person name="Powell A.J."/>
            <person name="Barry K."/>
            <person name="Miller A.N."/>
            <person name="Grigoriev I.V."/>
            <person name="Debuchy R."/>
            <person name="Gladieux P."/>
            <person name="Thoren M.H."/>
            <person name="Johannesson H."/>
        </authorList>
    </citation>
    <scope>NUCLEOTIDE SEQUENCE</scope>
    <source>
        <strain evidence="3">CBS 118394</strain>
    </source>
</reference>
<protein>
    <submittedName>
        <fullName evidence="3">Uncharacterized protein</fullName>
    </submittedName>
</protein>
<dbReference type="AlphaFoldDB" id="A0AAE0I4M6"/>
<sequence>MTETWPDPPALTTVATLPCTSWVLGPAYEMPASCQPTNWDEYGGDQYYSPGICFSGWTVGCSVSFYSDWGTTRLRPIQSDETAMMCVPEGFDCWSLTHVAAATTPVPSSVGTWQPLFQIRWKSSDLSHLETHPLTPGLRMIRSADATVTFTSLVVVPATQPARTNSPGVSAGTHYGGLSAAAKAGIGVGAAVVGLLLLIGTILFIRRRRSSLAKKGGEGTIGHDGPHELDPSTTKTVAELGGEGEKSRNMLELDAGKDMTIPQPVATAAELSPAAVAATAVTVPEMPDSSPTKSPRQFAELYAGQPWSSFQGQAGHGPSHHSSIQALPSDTTHHSSSYYDYGYNNIDMQSTGSPHAQTMVSQEPDNEQTAGTPASFSTPQDSESAAELARLKAEYEELESQRRTLLRLRQVEEEQAALKERIAVAERSLGQGSGG</sequence>
<evidence type="ECO:0000313" key="3">
    <source>
        <dbReference type="EMBL" id="KAK3318117.1"/>
    </source>
</evidence>
<feature type="transmembrane region" description="Helical" evidence="2">
    <location>
        <begin position="184"/>
        <end position="205"/>
    </location>
</feature>
<feature type="compositionally biased region" description="Polar residues" evidence="1">
    <location>
        <begin position="320"/>
        <end position="332"/>
    </location>
</feature>
<evidence type="ECO:0000256" key="2">
    <source>
        <dbReference type="SAM" id="Phobius"/>
    </source>
</evidence>
<keyword evidence="2" id="KW-1133">Transmembrane helix</keyword>